<evidence type="ECO:0000256" key="1">
    <source>
        <dbReference type="SAM" id="SignalP"/>
    </source>
</evidence>
<protein>
    <submittedName>
        <fullName evidence="2">Uncharacterized protein</fullName>
    </submittedName>
</protein>
<dbReference type="EMBL" id="NBSK02000009">
    <property type="protein sequence ID" value="KAJ0186767.1"/>
    <property type="molecule type" value="Genomic_DNA"/>
</dbReference>
<gene>
    <name evidence="2" type="ORF">LSAT_V11C900502500</name>
</gene>
<evidence type="ECO:0000313" key="3">
    <source>
        <dbReference type="Proteomes" id="UP000235145"/>
    </source>
</evidence>
<comment type="caution">
    <text evidence="2">The sequence shown here is derived from an EMBL/GenBank/DDBJ whole genome shotgun (WGS) entry which is preliminary data.</text>
</comment>
<sequence>MAGSHLNSIILILVSVSLASFSGNIIAEAQIPELPVVPKPELPVFPKPEFPMLPKPELPVVPKPEIHHGASGPSVHQCKTLNLIIKLDRFTESDKYFTPRYNLAVSGIDAQNRPRGMFESDFAQQYDYIQSAILLSLADEMIYEVAYEENVFMVDA</sequence>
<keyword evidence="3" id="KW-1185">Reference proteome</keyword>
<reference evidence="2 3" key="1">
    <citation type="journal article" date="2017" name="Nat. Commun.">
        <title>Genome assembly with in vitro proximity ligation data and whole-genome triplication in lettuce.</title>
        <authorList>
            <person name="Reyes-Chin-Wo S."/>
            <person name="Wang Z."/>
            <person name="Yang X."/>
            <person name="Kozik A."/>
            <person name="Arikit S."/>
            <person name="Song C."/>
            <person name="Xia L."/>
            <person name="Froenicke L."/>
            <person name="Lavelle D.O."/>
            <person name="Truco M.J."/>
            <person name="Xia R."/>
            <person name="Zhu S."/>
            <person name="Xu C."/>
            <person name="Xu H."/>
            <person name="Xu X."/>
            <person name="Cox K."/>
            <person name="Korf I."/>
            <person name="Meyers B.C."/>
            <person name="Michelmore R.W."/>
        </authorList>
    </citation>
    <scope>NUCLEOTIDE SEQUENCE [LARGE SCALE GENOMIC DNA]</scope>
    <source>
        <strain evidence="3">cv. Salinas</strain>
        <tissue evidence="2">Seedlings</tissue>
    </source>
</reference>
<evidence type="ECO:0000313" key="2">
    <source>
        <dbReference type="EMBL" id="KAJ0186767.1"/>
    </source>
</evidence>
<proteinExistence type="predicted"/>
<name>A0A9R1WV71_LACSA</name>
<feature type="signal peptide" evidence="1">
    <location>
        <begin position="1"/>
        <end position="19"/>
    </location>
</feature>
<dbReference type="Proteomes" id="UP000235145">
    <property type="component" value="Unassembled WGS sequence"/>
</dbReference>
<dbReference type="AlphaFoldDB" id="A0A9R1WV71"/>
<feature type="chain" id="PRO_5040360474" evidence="1">
    <location>
        <begin position="20"/>
        <end position="156"/>
    </location>
</feature>
<keyword evidence="1" id="KW-0732">Signal</keyword>
<accession>A0A9R1WV71</accession>
<organism evidence="2 3">
    <name type="scientific">Lactuca sativa</name>
    <name type="common">Garden lettuce</name>
    <dbReference type="NCBI Taxonomy" id="4236"/>
    <lineage>
        <taxon>Eukaryota</taxon>
        <taxon>Viridiplantae</taxon>
        <taxon>Streptophyta</taxon>
        <taxon>Embryophyta</taxon>
        <taxon>Tracheophyta</taxon>
        <taxon>Spermatophyta</taxon>
        <taxon>Magnoliopsida</taxon>
        <taxon>eudicotyledons</taxon>
        <taxon>Gunneridae</taxon>
        <taxon>Pentapetalae</taxon>
        <taxon>asterids</taxon>
        <taxon>campanulids</taxon>
        <taxon>Asterales</taxon>
        <taxon>Asteraceae</taxon>
        <taxon>Cichorioideae</taxon>
        <taxon>Cichorieae</taxon>
        <taxon>Lactucinae</taxon>
        <taxon>Lactuca</taxon>
    </lineage>
</organism>